<dbReference type="KEGG" id="dha:DEHA2F11022g"/>
<evidence type="ECO:0000256" key="7">
    <source>
        <dbReference type="ARBA" id="ARBA00022737"/>
    </source>
</evidence>
<keyword evidence="7" id="KW-0677">Repeat</keyword>
<dbReference type="STRING" id="284592.Q6BLS7"/>
<evidence type="ECO:0000256" key="6">
    <source>
        <dbReference type="ARBA" id="ARBA00022679"/>
    </source>
</evidence>
<dbReference type="PROSITE" id="PS51147">
    <property type="entry name" value="PFTA"/>
    <property type="match status" value="5"/>
</dbReference>
<dbReference type="InterPro" id="IPR002088">
    <property type="entry name" value="Prenyl_trans_a"/>
</dbReference>
<dbReference type="GO" id="GO:0004660">
    <property type="term" value="F:protein farnesyltransferase activity"/>
    <property type="evidence" value="ECO:0007669"/>
    <property type="project" value="UniProtKB-EC"/>
</dbReference>
<dbReference type="FunCoup" id="Q6BLS7">
    <property type="interactions" value="203"/>
</dbReference>
<evidence type="ECO:0000256" key="4">
    <source>
        <dbReference type="ARBA" id="ARBA00012702"/>
    </source>
</evidence>
<evidence type="ECO:0000256" key="11">
    <source>
        <dbReference type="ARBA" id="ARBA00042436"/>
    </source>
</evidence>
<dbReference type="Gene3D" id="1.25.40.120">
    <property type="entry name" value="Protein prenylyltransferase"/>
    <property type="match status" value="1"/>
</dbReference>
<dbReference type="Pfam" id="PF01239">
    <property type="entry name" value="PPTA"/>
    <property type="match status" value="4"/>
</dbReference>
<evidence type="ECO:0000256" key="10">
    <source>
        <dbReference type="ARBA" id="ARBA00041392"/>
    </source>
</evidence>
<dbReference type="OrthoDB" id="272289at2759"/>
<name>Q6BLS7_DEBHA</name>
<dbReference type="SUPFAM" id="SSF48439">
    <property type="entry name" value="Protein prenylyltransferase"/>
    <property type="match status" value="1"/>
</dbReference>
<evidence type="ECO:0000256" key="5">
    <source>
        <dbReference type="ARBA" id="ARBA00022602"/>
    </source>
</evidence>
<evidence type="ECO:0000313" key="15">
    <source>
        <dbReference type="Proteomes" id="UP000000599"/>
    </source>
</evidence>
<evidence type="ECO:0000256" key="13">
    <source>
        <dbReference type="ARBA" id="ARBA00043219"/>
    </source>
</evidence>
<gene>
    <name evidence="14" type="ordered locus">DEHA2F11022g</name>
</gene>
<comment type="similarity">
    <text evidence="2">Belongs to the protein prenyltransferase subunit alpha family.</text>
</comment>
<dbReference type="EMBL" id="CR382138">
    <property type="protein sequence ID" value="CAG89189.1"/>
    <property type="molecule type" value="Genomic_DNA"/>
</dbReference>
<dbReference type="eggNOG" id="KOG0530">
    <property type="taxonomic scope" value="Eukaryota"/>
</dbReference>
<dbReference type="PANTHER" id="PTHR11129:SF1">
    <property type="entry name" value="PROTEIN FARNESYLTRANSFERASE_GERANYLGERANYLTRANSFERASE TYPE-1 SUBUNIT ALPHA"/>
    <property type="match status" value="1"/>
</dbReference>
<accession>Q6BLS7</accession>
<dbReference type="OMA" id="HRHTIID"/>
<dbReference type="GO" id="GO:0005965">
    <property type="term" value="C:protein farnesyltransferase complex"/>
    <property type="evidence" value="ECO:0007669"/>
    <property type="project" value="EnsemblFungi"/>
</dbReference>
<organism evidence="14 15">
    <name type="scientific">Debaryomyces hansenii (strain ATCC 36239 / CBS 767 / BCRC 21394 / JCM 1990 / NBRC 0083 / IGC 2968)</name>
    <name type="common">Yeast</name>
    <name type="synonym">Torulaspora hansenii</name>
    <dbReference type="NCBI Taxonomy" id="284592"/>
    <lineage>
        <taxon>Eukaryota</taxon>
        <taxon>Fungi</taxon>
        <taxon>Dikarya</taxon>
        <taxon>Ascomycota</taxon>
        <taxon>Saccharomycotina</taxon>
        <taxon>Pichiomycetes</taxon>
        <taxon>Debaryomycetaceae</taxon>
        <taxon>Debaryomyces</taxon>
    </lineage>
</organism>
<dbReference type="RefSeq" id="XP_460844.1">
    <property type="nucleotide sequence ID" value="XM_460844.1"/>
</dbReference>
<keyword evidence="6" id="KW-0808">Transferase</keyword>
<evidence type="ECO:0000313" key="14">
    <source>
        <dbReference type="EMBL" id="CAG89189.1"/>
    </source>
</evidence>
<dbReference type="GO" id="GO:0004662">
    <property type="term" value="F:CAAX-protein geranylgeranyltransferase activity"/>
    <property type="evidence" value="ECO:0007669"/>
    <property type="project" value="UniProtKB-EC"/>
</dbReference>
<dbReference type="InParanoid" id="Q6BLS7"/>
<protein>
    <recommendedName>
        <fullName evidence="9">Protein farnesyltransferase/geranylgeranyltransferase type-1 subunit alpha</fullName>
        <ecNumber evidence="4">2.5.1.58</ecNumber>
        <ecNumber evidence="3">2.5.1.59</ecNumber>
    </recommendedName>
    <alternativeName>
        <fullName evidence="12">CAAX farnesyltransferase subunit alpha</fullName>
    </alternativeName>
    <alternativeName>
        <fullName evidence="11">FTase-alpha</fullName>
    </alternativeName>
    <alternativeName>
        <fullName evidence="10">Ras proteins prenyltransferase subunit alpha</fullName>
    </alternativeName>
    <alternativeName>
        <fullName evidence="13">Type I protein geranyl-geranyltransferase subunit alpha</fullName>
    </alternativeName>
</protein>
<dbReference type="PANTHER" id="PTHR11129">
    <property type="entry name" value="PROTEIN FARNESYLTRANSFERASE ALPHA SUBUNIT/RAB GERANYLGERANYL TRANSFERASE ALPHA SUBUNIT"/>
    <property type="match status" value="1"/>
</dbReference>
<dbReference type="HOGENOM" id="CLU_026582_1_0_1"/>
<evidence type="ECO:0000256" key="9">
    <source>
        <dbReference type="ARBA" id="ARBA00040965"/>
    </source>
</evidence>
<evidence type="ECO:0000256" key="8">
    <source>
        <dbReference type="ARBA" id="ARBA00022842"/>
    </source>
</evidence>
<dbReference type="AlphaFoldDB" id="Q6BLS7"/>
<evidence type="ECO:0000256" key="12">
    <source>
        <dbReference type="ARBA" id="ARBA00043086"/>
    </source>
</evidence>
<keyword evidence="5" id="KW-0637">Prenyltransferase</keyword>
<evidence type="ECO:0000256" key="2">
    <source>
        <dbReference type="ARBA" id="ARBA00006734"/>
    </source>
</evidence>
<sequence length="313" mass="37798">MVEFDFDDITPVKLNEEEPQLCQILYDDEYKETMGLMLALMQKDEHSERALWVTEKGIELLASHYTIWNYRYTILTRLNKDFYEELDWCEQIALENEKNYQIWNYRQLIIEKIISDGGDKKFNPHREFPIMNAMLQEDTKNHHVWSYRKWLVERFELYHDEKELQFDDQSIENDLRNNSAWTHRFFLKFSPESGSNNDIAYRAMVDKEIEFTKRKICQCPQNPSTWNYLFGIYRRLDKDVNELYEFCLTFANVQESQDVEMVITSTYALEMLATIYQRRKEPVLAAKVYDLLSTTYDPIRANYWNYEKGRIAV</sequence>
<dbReference type="GeneID" id="2903584"/>
<evidence type="ECO:0000256" key="1">
    <source>
        <dbReference type="ARBA" id="ARBA00001946"/>
    </source>
</evidence>
<dbReference type="EC" id="2.5.1.59" evidence="3"/>
<dbReference type="VEuPathDB" id="FungiDB:DEHA2F11022g"/>
<dbReference type="GO" id="GO:0007323">
    <property type="term" value="P:peptide pheromone maturation"/>
    <property type="evidence" value="ECO:0007669"/>
    <property type="project" value="EnsemblFungi"/>
</dbReference>
<reference evidence="14 15" key="1">
    <citation type="journal article" date="2004" name="Nature">
        <title>Genome evolution in yeasts.</title>
        <authorList>
            <consortium name="Genolevures"/>
            <person name="Dujon B."/>
            <person name="Sherman D."/>
            <person name="Fischer G."/>
            <person name="Durrens P."/>
            <person name="Casaregola S."/>
            <person name="Lafontaine I."/>
            <person name="de Montigny J."/>
            <person name="Marck C."/>
            <person name="Neuveglise C."/>
            <person name="Talla E."/>
            <person name="Goffard N."/>
            <person name="Frangeul L."/>
            <person name="Aigle M."/>
            <person name="Anthouard V."/>
            <person name="Babour A."/>
            <person name="Barbe V."/>
            <person name="Barnay S."/>
            <person name="Blanchin S."/>
            <person name="Beckerich J.M."/>
            <person name="Beyne E."/>
            <person name="Bleykasten C."/>
            <person name="Boisrame A."/>
            <person name="Boyer J."/>
            <person name="Cattolico L."/>
            <person name="Confanioleri F."/>
            <person name="de Daruvar A."/>
            <person name="Despons L."/>
            <person name="Fabre E."/>
            <person name="Fairhead C."/>
            <person name="Ferry-Dumazet H."/>
            <person name="Groppi A."/>
            <person name="Hantraye F."/>
            <person name="Hennequin C."/>
            <person name="Jauniaux N."/>
            <person name="Joyet P."/>
            <person name="Kachouri R."/>
            <person name="Kerrest A."/>
            <person name="Koszul R."/>
            <person name="Lemaire M."/>
            <person name="Lesur I."/>
            <person name="Ma L."/>
            <person name="Muller H."/>
            <person name="Nicaud J.M."/>
            <person name="Nikolski M."/>
            <person name="Oztas S."/>
            <person name="Ozier-Kalogeropoulos O."/>
            <person name="Pellenz S."/>
            <person name="Potier S."/>
            <person name="Richard G.F."/>
            <person name="Straub M.L."/>
            <person name="Suleau A."/>
            <person name="Swennene D."/>
            <person name="Tekaia F."/>
            <person name="Wesolowski-Louvel M."/>
            <person name="Westhof E."/>
            <person name="Wirth B."/>
            <person name="Zeniou-Meyer M."/>
            <person name="Zivanovic I."/>
            <person name="Bolotin-Fukuhara M."/>
            <person name="Thierry A."/>
            <person name="Bouchier C."/>
            <person name="Caudron B."/>
            <person name="Scarpelli C."/>
            <person name="Gaillardin C."/>
            <person name="Weissenbach J."/>
            <person name="Wincker P."/>
            <person name="Souciet J.L."/>
        </authorList>
    </citation>
    <scope>NUCLEOTIDE SEQUENCE [LARGE SCALE GENOMIC DNA]</scope>
    <source>
        <strain evidence="15">ATCC 36239 / CBS 767 / BCRC 21394 / JCM 1990 / NBRC 0083 / IGC 2968</strain>
    </source>
</reference>
<dbReference type="EC" id="2.5.1.58" evidence="4"/>
<comment type="cofactor">
    <cofactor evidence="1">
        <name>Mg(2+)</name>
        <dbReference type="ChEBI" id="CHEBI:18420"/>
    </cofactor>
</comment>
<keyword evidence="15" id="KW-1185">Reference proteome</keyword>
<dbReference type="GO" id="GO:0005953">
    <property type="term" value="C:CAAX-protein geranylgeranyltransferase complex"/>
    <property type="evidence" value="ECO:0007669"/>
    <property type="project" value="EnsemblFungi"/>
</dbReference>
<keyword evidence="8" id="KW-0460">Magnesium</keyword>
<proteinExistence type="inferred from homology"/>
<dbReference type="Proteomes" id="UP000000599">
    <property type="component" value="Chromosome F"/>
</dbReference>
<evidence type="ECO:0000256" key="3">
    <source>
        <dbReference type="ARBA" id="ARBA00012700"/>
    </source>
</evidence>